<evidence type="ECO:0000256" key="2">
    <source>
        <dbReference type="ARBA" id="ARBA00022692"/>
    </source>
</evidence>
<feature type="chain" id="PRO_5027653679" description="Probable membrane transporter protein" evidence="7">
    <location>
        <begin position="25"/>
        <end position="433"/>
    </location>
</feature>
<evidence type="ECO:0000256" key="4">
    <source>
        <dbReference type="ARBA" id="ARBA00023136"/>
    </source>
</evidence>
<comment type="caution">
    <text evidence="8">The sequence shown here is derived from an EMBL/GenBank/DDBJ whole genome shotgun (WGS) entry which is preliminary data.</text>
</comment>
<dbReference type="AlphaFoldDB" id="A0A7C5ELK8"/>
<feature type="region of interest" description="Disordered" evidence="6">
    <location>
        <begin position="28"/>
        <end position="66"/>
    </location>
</feature>
<keyword evidence="3 5" id="KW-1133">Transmembrane helix</keyword>
<accession>A0A7C5ELK8</accession>
<evidence type="ECO:0000313" key="8">
    <source>
        <dbReference type="EMBL" id="HGZ11360.1"/>
    </source>
</evidence>
<dbReference type="InterPro" id="IPR051598">
    <property type="entry name" value="TSUP/Inactive_protease-like"/>
</dbReference>
<feature type="transmembrane region" description="Helical" evidence="5">
    <location>
        <begin position="407"/>
        <end position="425"/>
    </location>
</feature>
<reference evidence="8" key="1">
    <citation type="journal article" date="2020" name="mSystems">
        <title>Genome- and Community-Level Interaction Insights into Carbon Utilization and Element Cycling Functions of Hydrothermarchaeota in Hydrothermal Sediment.</title>
        <authorList>
            <person name="Zhou Z."/>
            <person name="Liu Y."/>
            <person name="Xu W."/>
            <person name="Pan J."/>
            <person name="Luo Z.H."/>
            <person name="Li M."/>
        </authorList>
    </citation>
    <scope>NUCLEOTIDE SEQUENCE [LARGE SCALE GENOMIC DNA]</scope>
    <source>
        <strain evidence="8">SpSt-853</strain>
    </source>
</reference>
<feature type="transmembrane region" description="Helical" evidence="5">
    <location>
        <begin position="113"/>
        <end position="146"/>
    </location>
</feature>
<keyword evidence="4 5" id="KW-0472">Membrane</keyword>
<evidence type="ECO:0000256" key="7">
    <source>
        <dbReference type="SAM" id="SignalP"/>
    </source>
</evidence>
<dbReference type="PANTHER" id="PTHR43701:SF2">
    <property type="entry name" value="MEMBRANE TRANSPORTER PROTEIN YJNA-RELATED"/>
    <property type="match status" value="1"/>
</dbReference>
<evidence type="ECO:0000256" key="3">
    <source>
        <dbReference type="ARBA" id="ARBA00022989"/>
    </source>
</evidence>
<keyword evidence="7" id="KW-0732">Signal</keyword>
<evidence type="ECO:0000256" key="6">
    <source>
        <dbReference type="SAM" id="MobiDB-lite"/>
    </source>
</evidence>
<dbReference type="EMBL" id="DTKJ01000024">
    <property type="protein sequence ID" value="HGZ11360.1"/>
    <property type="molecule type" value="Genomic_DNA"/>
</dbReference>
<comment type="subcellular location">
    <subcellularLocation>
        <location evidence="5">Cell membrane</location>
        <topology evidence="5">Multi-pass membrane protein</topology>
    </subcellularLocation>
    <subcellularLocation>
        <location evidence="1">Membrane</location>
        <topology evidence="1">Multi-pass membrane protein</topology>
    </subcellularLocation>
</comment>
<feature type="transmembrane region" description="Helical" evidence="5">
    <location>
        <begin position="375"/>
        <end position="395"/>
    </location>
</feature>
<comment type="similarity">
    <text evidence="5">Belongs to the 4-toluene sulfonate uptake permease (TSUP) (TC 2.A.102) family.</text>
</comment>
<proteinExistence type="inferred from homology"/>
<feature type="transmembrane region" description="Helical" evidence="5">
    <location>
        <begin position="307"/>
        <end position="332"/>
    </location>
</feature>
<keyword evidence="2 5" id="KW-0812">Transmembrane</keyword>
<dbReference type="InterPro" id="IPR002781">
    <property type="entry name" value="TM_pro_TauE-like"/>
</dbReference>
<feature type="transmembrane region" description="Helical" evidence="5">
    <location>
        <begin position="195"/>
        <end position="214"/>
    </location>
</feature>
<name>A0A7C5ELK8_9BACT</name>
<dbReference type="Pfam" id="PF01925">
    <property type="entry name" value="TauE"/>
    <property type="match status" value="1"/>
</dbReference>
<evidence type="ECO:0000256" key="5">
    <source>
        <dbReference type="RuleBase" id="RU363041"/>
    </source>
</evidence>
<feature type="signal peptide" evidence="7">
    <location>
        <begin position="1"/>
        <end position="24"/>
    </location>
</feature>
<dbReference type="PANTHER" id="PTHR43701">
    <property type="entry name" value="MEMBRANE TRANSPORTER PROTEIN MJ0441-RELATED"/>
    <property type="match status" value="1"/>
</dbReference>
<feature type="compositionally biased region" description="Low complexity" evidence="6">
    <location>
        <begin position="41"/>
        <end position="66"/>
    </location>
</feature>
<gene>
    <name evidence="8" type="ORF">ENW48_03965</name>
</gene>
<organism evidence="8">
    <name type="scientific">Desulfobacca acetoxidans</name>
    <dbReference type="NCBI Taxonomy" id="60893"/>
    <lineage>
        <taxon>Bacteria</taxon>
        <taxon>Pseudomonadati</taxon>
        <taxon>Thermodesulfobacteriota</taxon>
        <taxon>Desulfobaccia</taxon>
        <taxon>Desulfobaccales</taxon>
        <taxon>Desulfobaccaceae</taxon>
        <taxon>Desulfobacca</taxon>
    </lineage>
</organism>
<feature type="transmembrane region" description="Helical" evidence="5">
    <location>
        <begin position="226"/>
        <end position="244"/>
    </location>
</feature>
<protein>
    <recommendedName>
        <fullName evidence="5">Probable membrane transporter protein</fullName>
    </recommendedName>
</protein>
<evidence type="ECO:0000256" key="1">
    <source>
        <dbReference type="ARBA" id="ARBA00004141"/>
    </source>
</evidence>
<sequence>MRYKLWIILAVLAALIIAAGLVGAQGQEDAKPTAPTVSGSAPAAPAPEAAKPAAPAETKAPAPEAPKAAAPAAKLSKLEEAIAKTPKGKGKGEINPNAPKGFMGIPGAPSHFWLWYILWGTWVGWIFSSVGAFGGIMAGVGHISVFGLSDYAKNFKDTSPTLNKLLTDSIRTSNQYLVALSALISSFTYWRMGRLVFPLGLCLAIGGLLAGYLVPLLTVGKMDVSLYVGFFGIIVFAVAFVLFYETTERGQRSRQAARAAAKAFEEAHIKKTAEASAEHLKGVEVKKWGLGRIHFTFYGQEFSFAPIWPLLGGFVINGISALIGVGGGFLYVPFLTSVAGLPMFIVAGTSALAVLVGMIINIFNMMVVRAVPVDFLLIFTELIGIAIGSVLGPVTSKKIPEVWLKRLFIVLAIYVGIGYLTKGFMGKSIFPGM</sequence>
<dbReference type="GO" id="GO:0005886">
    <property type="term" value="C:plasma membrane"/>
    <property type="evidence" value="ECO:0007669"/>
    <property type="project" value="UniProtKB-SubCell"/>
</dbReference>
<keyword evidence="5" id="KW-1003">Cell membrane</keyword>
<feature type="transmembrane region" description="Helical" evidence="5">
    <location>
        <begin position="338"/>
        <end position="363"/>
    </location>
</feature>